<keyword evidence="5" id="KW-0812">Transmembrane</keyword>
<name>Q2YBL5_NITMU</name>
<reference evidence="7" key="2">
    <citation type="submission" date="2005-08" db="EMBL/GenBank/DDBJ databases">
        <title>Complete sequence of Chromosome 1 of Nitrosospira multiformis ATCC 25196.</title>
        <authorList>
            <consortium name="US DOE Joint Genome Institute"/>
            <person name="Copeland A."/>
            <person name="Lucas S."/>
            <person name="Lapidus A."/>
            <person name="Barry K."/>
            <person name="Detter J.C."/>
            <person name="Glavina T."/>
            <person name="Hammon N."/>
            <person name="Israni S."/>
            <person name="Pitluck S."/>
            <person name="Chain P."/>
            <person name="Malfatti S."/>
            <person name="Shin M."/>
            <person name="Vergez L."/>
            <person name="Schmutz J."/>
            <person name="Larimer F."/>
            <person name="Land M."/>
            <person name="Hauser L."/>
            <person name="Kyrpides N."/>
            <person name="Lykidis A."/>
            <person name="Richardson P."/>
        </authorList>
    </citation>
    <scope>NUCLEOTIDE SEQUENCE</scope>
    <source>
        <strain evidence="7">ATCC 25196</strain>
    </source>
</reference>
<evidence type="ECO:0000256" key="5">
    <source>
        <dbReference type="SAM" id="Phobius"/>
    </source>
</evidence>
<dbReference type="STRING" id="323848.Nmul_A0548"/>
<feature type="transmembrane region" description="Helical" evidence="5">
    <location>
        <begin position="46"/>
        <end position="64"/>
    </location>
</feature>
<dbReference type="HOGENOM" id="CLU_027938_5_0_4"/>
<dbReference type="GO" id="GO:0003841">
    <property type="term" value="F:1-acylglycerol-3-phosphate O-acyltransferase activity"/>
    <property type="evidence" value="ECO:0007669"/>
    <property type="project" value="TreeGrafter"/>
</dbReference>
<reference evidence="9" key="1">
    <citation type="submission" date="2005-08" db="EMBL/GenBank/DDBJ databases">
        <title>Complete sequence of chromosome 1 of Nitrosospira multiformis ATCC 25196.</title>
        <authorList>
            <person name="Copeland A."/>
            <person name="Lucas S."/>
            <person name="Lapidus A."/>
            <person name="Barry K."/>
            <person name="Detter J.C."/>
            <person name="Glavina T."/>
            <person name="Hammon N."/>
            <person name="Israni S."/>
            <person name="Pitluck S."/>
            <person name="Chain P."/>
            <person name="Malfatti S."/>
            <person name="Shin M."/>
            <person name="Vergez L."/>
            <person name="Schmutz J."/>
            <person name="Larimer F."/>
            <person name="Land M."/>
            <person name="Hauser L."/>
            <person name="Kyrpides N."/>
            <person name="Lykidis A."/>
            <person name="Richardson P."/>
        </authorList>
    </citation>
    <scope>NUCLEOTIDE SEQUENCE [LARGE SCALE GENOMIC DNA]</scope>
    <source>
        <strain evidence="9">ATCC 25196 / NCIMB 11849 / C 71</strain>
    </source>
</reference>
<sequence>MNWIPVVLRSTLYALLQLIITPFYFLIVFAAFPLSRLNRYRITSGWAHLMLFLLTAVCGIRYRVLGKENILPTPSIILSKHQSAWETIAFQQIFPPQVWVLKKELLLVPFFGWGLAMTNPIAIDRSSRKAALKQIVEQGKDRLRQGFCIVIFPEGTRIAPGKRGKYGIGGAWLGTHTGAPVIPVAHNAGRFWGKNAFIKRPGTITVSIGAPIDPSDMEPGELNAKVEAWIEAEVARIDNLHPDENPNPDQTQEEPRREEDCLPKDENEQTRGKRTAPYKPERQ</sequence>
<dbReference type="SMART" id="SM00563">
    <property type="entry name" value="PlsC"/>
    <property type="match status" value="1"/>
</dbReference>
<evidence type="ECO:0000313" key="7">
    <source>
        <dbReference type="EMBL" id="ABB73856.1"/>
    </source>
</evidence>
<evidence type="ECO:0000313" key="10">
    <source>
        <dbReference type="Proteomes" id="UP000236751"/>
    </source>
</evidence>
<dbReference type="PANTHER" id="PTHR10434:SF40">
    <property type="entry name" value="1-ACYL-SN-GLYCEROL-3-PHOSPHATE ACYLTRANSFERASE"/>
    <property type="match status" value="1"/>
</dbReference>
<organism evidence="7 9">
    <name type="scientific">Nitrosospira multiformis (strain ATCC 25196 / NCIMB 11849 / C 71)</name>
    <dbReference type="NCBI Taxonomy" id="323848"/>
    <lineage>
        <taxon>Bacteria</taxon>
        <taxon>Pseudomonadati</taxon>
        <taxon>Pseudomonadota</taxon>
        <taxon>Betaproteobacteria</taxon>
        <taxon>Nitrosomonadales</taxon>
        <taxon>Nitrosomonadaceae</taxon>
        <taxon>Nitrosospira</taxon>
    </lineage>
</organism>
<evidence type="ECO:0000256" key="3">
    <source>
        <dbReference type="ARBA" id="ARBA00023315"/>
    </source>
</evidence>
<gene>
    <name evidence="7" type="ordered locus">Nmul_A0548</name>
    <name evidence="8" type="ORF">SAMN05216403_11949</name>
</gene>
<dbReference type="Proteomes" id="UP000002718">
    <property type="component" value="Chromosome"/>
</dbReference>
<dbReference type="InterPro" id="IPR002123">
    <property type="entry name" value="Plipid/glycerol_acylTrfase"/>
</dbReference>
<evidence type="ECO:0000259" key="6">
    <source>
        <dbReference type="SMART" id="SM00563"/>
    </source>
</evidence>
<protein>
    <submittedName>
        <fullName evidence="8">1-acyl-sn-glycerol-3-phosphate acyltransferase</fullName>
    </submittedName>
    <submittedName>
        <fullName evidence="7">Phospholipid/glycerol acyltransferase</fullName>
    </submittedName>
</protein>
<keyword evidence="5" id="KW-1133">Transmembrane helix</keyword>
<proteinExistence type="predicted"/>
<feature type="transmembrane region" description="Helical" evidence="5">
    <location>
        <begin position="12"/>
        <end position="34"/>
    </location>
</feature>
<evidence type="ECO:0000256" key="2">
    <source>
        <dbReference type="ARBA" id="ARBA00022679"/>
    </source>
</evidence>
<keyword evidence="2 8" id="KW-0808">Transferase</keyword>
<dbReference type="KEGG" id="nmu:Nmul_A0548"/>
<comment type="pathway">
    <text evidence="1">Lipid metabolism.</text>
</comment>
<feature type="domain" description="Phospholipid/glycerol acyltransferase" evidence="6">
    <location>
        <begin position="75"/>
        <end position="189"/>
    </location>
</feature>
<dbReference type="Pfam" id="PF01553">
    <property type="entry name" value="Acyltransferase"/>
    <property type="match status" value="1"/>
</dbReference>
<dbReference type="GO" id="GO:0006654">
    <property type="term" value="P:phosphatidic acid biosynthetic process"/>
    <property type="evidence" value="ECO:0007669"/>
    <property type="project" value="TreeGrafter"/>
</dbReference>
<keyword evidence="5" id="KW-0472">Membrane</keyword>
<dbReference type="OrthoDB" id="9812274at2"/>
<dbReference type="eggNOG" id="COG0204">
    <property type="taxonomic scope" value="Bacteria"/>
</dbReference>
<reference evidence="8 10" key="4">
    <citation type="submission" date="2016-10" db="EMBL/GenBank/DDBJ databases">
        <authorList>
            <person name="de Groot N.N."/>
        </authorList>
    </citation>
    <scope>NUCLEOTIDE SEQUENCE [LARGE SCALE GENOMIC DNA]</scope>
    <source>
        <strain evidence="8 10">Nl13</strain>
    </source>
</reference>
<accession>Q2YBL5</accession>
<feature type="compositionally biased region" description="Basic and acidic residues" evidence="4">
    <location>
        <begin position="253"/>
        <end position="271"/>
    </location>
</feature>
<evidence type="ECO:0000256" key="1">
    <source>
        <dbReference type="ARBA" id="ARBA00005189"/>
    </source>
</evidence>
<dbReference type="CDD" id="cd07989">
    <property type="entry name" value="LPLAT_AGPAT-like"/>
    <property type="match status" value="1"/>
</dbReference>
<reference evidence="7 9" key="3">
    <citation type="journal article" date="2008" name="Appl. Environ. Microbiol.">
        <title>Complete genome sequence of Nitrosospira multiformis, an ammonia-oxidizing bacterium from the soil environment.</title>
        <authorList>
            <person name="Norton J.M."/>
            <person name="Klotz M.G."/>
            <person name="Stein L.Y."/>
            <person name="Arp D.J."/>
            <person name="Bottomley P.J."/>
            <person name="Chain P.S."/>
            <person name="Hauser L.J."/>
            <person name="Land M.L."/>
            <person name="Larimer F.W."/>
            <person name="Shin M.W."/>
            <person name="Starkenburg S.R."/>
        </authorList>
    </citation>
    <scope>NUCLEOTIDE SEQUENCE [LARGE SCALE GENOMIC DNA]</scope>
    <source>
        <strain evidence="7">ATCC 25196</strain>
        <strain evidence="9">ATCC 25196 / NCIMB 11849 / C 71</strain>
    </source>
</reference>
<keyword evidence="9" id="KW-1185">Reference proteome</keyword>
<dbReference type="PANTHER" id="PTHR10434">
    <property type="entry name" value="1-ACYL-SN-GLYCEROL-3-PHOSPHATE ACYLTRANSFERASE"/>
    <property type="match status" value="1"/>
</dbReference>
<dbReference type="Proteomes" id="UP000236751">
    <property type="component" value="Unassembled WGS sequence"/>
</dbReference>
<evidence type="ECO:0000313" key="8">
    <source>
        <dbReference type="EMBL" id="SEF98540.1"/>
    </source>
</evidence>
<evidence type="ECO:0000256" key="4">
    <source>
        <dbReference type="SAM" id="MobiDB-lite"/>
    </source>
</evidence>
<dbReference type="EMBL" id="CP000103">
    <property type="protein sequence ID" value="ABB73856.1"/>
    <property type="molecule type" value="Genomic_DNA"/>
</dbReference>
<feature type="region of interest" description="Disordered" evidence="4">
    <location>
        <begin position="236"/>
        <end position="283"/>
    </location>
</feature>
<dbReference type="AlphaFoldDB" id="Q2YBL5"/>
<dbReference type="RefSeq" id="WP_011379910.1">
    <property type="nucleotide sequence ID" value="NC_007614.1"/>
</dbReference>
<evidence type="ECO:0000313" key="9">
    <source>
        <dbReference type="Proteomes" id="UP000002718"/>
    </source>
</evidence>
<dbReference type="SUPFAM" id="SSF69593">
    <property type="entry name" value="Glycerol-3-phosphate (1)-acyltransferase"/>
    <property type="match status" value="1"/>
</dbReference>
<dbReference type="EMBL" id="FNVK01000019">
    <property type="protein sequence ID" value="SEF98540.1"/>
    <property type="molecule type" value="Genomic_DNA"/>
</dbReference>
<keyword evidence="3 7" id="KW-0012">Acyltransferase</keyword>